<evidence type="ECO:0000313" key="2">
    <source>
        <dbReference type="EMBL" id="MCX2935763.1"/>
    </source>
</evidence>
<dbReference type="Proteomes" id="UP001300745">
    <property type="component" value="Unassembled WGS sequence"/>
</dbReference>
<organism evidence="2 3">
    <name type="scientific">Mycobacterium pinniadriaticum</name>
    <dbReference type="NCBI Taxonomy" id="2994102"/>
    <lineage>
        <taxon>Bacteria</taxon>
        <taxon>Bacillati</taxon>
        <taxon>Actinomycetota</taxon>
        <taxon>Actinomycetes</taxon>
        <taxon>Mycobacteriales</taxon>
        <taxon>Mycobacteriaceae</taxon>
        <taxon>Mycobacterium</taxon>
    </lineage>
</organism>
<protein>
    <submittedName>
        <fullName evidence="2">Nuclear transport factor 2 family protein</fullName>
    </submittedName>
</protein>
<feature type="domain" description="SnoaL-like" evidence="1">
    <location>
        <begin position="10"/>
        <end position="131"/>
    </location>
</feature>
<dbReference type="Pfam" id="PF13577">
    <property type="entry name" value="SnoaL_4"/>
    <property type="match status" value="1"/>
</dbReference>
<dbReference type="InterPro" id="IPR032710">
    <property type="entry name" value="NTF2-like_dom_sf"/>
</dbReference>
<proteinExistence type="predicted"/>
<dbReference type="EMBL" id="JAPJDO010000002">
    <property type="protein sequence ID" value="MCX2935763.1"/>
    <property type="molecule type" value="Genomic_DNA"/>
</dbReference>
<evidence type="ECO:0000259" key="1">
    <source>
        <dbReference type="Pfam" id="PF13577"/>
    </source>
</evidence>
<dbReference type="RefSeq" id="WP_265995126.1">
    <property type="nucleotide sequence ID" value="NZ_JAPJDN010000002.1"/>
</dbReference>
<evidence type="ECO:0000313" key="3">
    <source>
        <dbReference type="Proteomes" id="UP001300745"/>
    </source>
</evidence>
<reference evidence="2 3" key="1">
    <citation type="submission" date="2022-11" db="EMBL/GenBank/DDBJ databases">
        <title>Mycobacterium sp. nov.</title>
        <authorList>
            <person name="Papic B."/>
            <person name="Spicic S."/>
            <person name="Duvnjak S."/>
        </authorList>
    </citation>
    <scope>NUCLEOTIDE SEQUENCE [LARGE SCALE GENOMIC DNA]</scope>
    <source>
        <strain evidence="2 3">CVI_P4</strain>
    </source>
</reference>
<gene>
    <name evidence="2" type="ORF">ORI27_03565</name>
</gene>
<dbReference type="Gene3D" id="3.10.450.50">
    <property type="match status" value="1"/>
</dbReference>
<comment type="caution">
    <text evidence="2">The sequence shown here is derived from an EMBL/GenBank/DDBJ whole genome shotgun (WGS) entry which is preliminary data.</text>
</comment>
<dbReference type="SUPFAM" id="SSF54427">
    <property type="entry name" value="NTF2-like"/>
    <property type="match status" value="1"/>
</dbReference>
<dbReference type="InterPro" id="IPR037401">
    <property type="entry name" value="SnoaL-like"/>
</dbReference>
<accession>A0ABT3S8E1</accession>
<name>A0ABT3S8E1_9MYCO</name>
<keyword evidence="3" id="KW-1185">Reference proteome</keyword>
<sequence length="183" mass="21205">MTNDLAAVVRELADKQQITEVLYRIARGTDRGDVDLYASGFHDDGTDYHGLANGPVRNIVANLARSPLLLTQHSISNVLIDLNGDTARAESYFTSFHQRRDDQGQLHDEMVRGRYWDRFERRAGSWKIARRVVLWDWSRVEPSGQSWFDQIRQRPGVDDKFIFGRRDREDMTYTDALPFDADE</sequence>